<keyword evidence="2" id="KW-1133">Transmembrane helix</keyword>
<gene>
    <name evidence="3" type="ORF">DV515_00003212</name>
</gene>
<accession>A0A3L8SUD9</accession>
<dbReference type="PROSITE" id="PS51257">
    <property type="entry name" value="PROKAR_LIPOPROTEIN"/>
    <property type="match status" value="1"/>
</dbReference>
<dbReference type="AlphaFoldDB" id="A0A3L8SUD9"/>
<evidence type="ECO:0000256" key="2">
    <source>
        <dbReference type="SAM" id="Phobius"/>
    </source>
</evidence>
<reference evidence="3 4" key="1">
    <citation type="journal article" date="2018" name="Proc. R. Soc. B">
        <title>A non-coding region near Follistatin controls head colour polymorphism in the Gouldian finch.</title>
        <authorList>
            <person name="Toomey M.B."/>
            <person name="Marques C.I."/>
            <person name="Andrade P."/>
            <person name="Araujo P.M."/>
            <person name="Sabatino S."/>
            <person name="Gazda M.A."/>
            <person name="Afonso S."/>
            <person name="Lopes R.J."/>
            <person name="Corbo J.C."/>
            <person name="Carneiro M."/>
        </authorList>
    </citation>
    <scope>NUCLEOTIDE SEQUENCE [LARGE SCALE GENOMIC DNA]</scope>
    <source>
        <strain evidence="3">Red01</strain>
        <tissue evidence="3">Muscle</tissue>
    </source>
</reference>
<evidence type="ECO:0000256" key="1">
    <source>
        <dbReference type="SAM" id="MobiDB-lite"/>
    </source>
</evidence>
<evidence type="ECO:0000313" key="4">
    <source>
        <dbReference type="Proteomes" id="UP000276834"/>
    </source>
</evidence>
<proteinExistence type="predicted"/>
<keyword evidence="2" id="KW-0472">Membrane</keyword>
<dbReference type="EMBL" id="QUSF01000006">
    <property type="protein sequence ID" value="RLW08401.1"/>
    <property type="molecule type" value="Genomic_DNA"/>
</dbReference>
<protein>
    <submittedName>
        <fullName evidence="3">Uncharacterized protein</fullName>
    </submittedName>
</protein>
<feature type="transmembrane region" description="Helical" evidence="2">
    <location>
        <begin position="12"/>
        <end position="34"/>
    </location>
</feature>
<organism evidence="3 4">
    <name type="scientific">Chloebia gouldiae</name>
    <name type="common">Gouldian finch</name>
    <name type="synonym">Erythrura gouldiae</name>
    <dbReference type="NCBI Taxonomy" id="44316"/>
    <lineage>
        <taxon>Eukaryota</taxon>
        <taxon>Metazoa</taxon>
        <taxon>Chordata</taxon>
        <taxon>Craniata</taxon>
        <taxon>Vertebrata</taxon>
        <taxon>Euteleostomi</taxon>
        <taxon>Archelosauria</taxon>
        <taxon>Archosauria</taxon>
        <taxon>Dinosauria</taxon>
        <taxon>Saurischia</taxon>
        <taxon>Theropoda</taxon>
        <taxon>Coelurosauria</taxon>
        <taxon>Aves</taxon>
        <taxon>Neognathae</taxon>
        <taxon>Neoaves</taxon>
        <taxon>Telluraves</taxon>
        <taxon>Australaves</taxon>
        <taxon>Passeriformes</taxon>
        <taxon>Passeroidea</taxon>
        <taxon>Passeridae</taxon>
        <taxon>Chloebia</taxon>
    </lineage>
</organism>
<keyword evidence="2" id="KW-0812">Transmembrane</keyword>
<sequence length="367" mass="40185">MRLTEPFAHCHCTTLAVGSFMSCVTLQSVIYLLARSNMLAKALTPWWCDCLIAVALHSENFGGGSLAVKQKSQSMAFLESPLDSPAFQNMAFLILSEYRHLPPAAPAVERTMELMKEDGFLNYLEIMTSVKKKRPRCSQPLRFATAMQSPRPKPQPDALGAQNCSAPTSTNPPGDTPPPGVAECPGGKTTDPCHTPSPSPAAPGEPSEIIVLSTKGQHRQQSQASTSLCWGLQAECDNSVIAQRSTAVPTPVSIQLTGTFLSCAKDGLNSSDLAADTTAWDCLEPSAERYEHEQHRRSVEESDRAFLCLFNDCYYQDHAGIQISNRRGQHDEHVHIGRLVPQRHRMTFTDIPNTNNTSKCTGDQNMN</sequence>
<comment type="caution">
    <text evidence="3">The sequence shown here is derived from an EMBL/GenBank/DDBJ whole genome shotgun (WGS) entry which is preliminary data.</text>
</comment>
<name>A0A3L8SUD9_CHLGU</name>
<dbReference type="Proteomes" id="UP000276834">
    <property type="component" value="Unassembled WGS sequence"/>
</dbReference>
<dbReference type="OrthoDB" id="10654948at2759"/>
<feature type="compositionally biased region" description="Polar residues" evidence="1">
    <location>
        <begin position="162"/>
        <end position="173"/>
    </location>
</feature>
<keyword evidence="4" id="KW-1185">Reference proteome</keyword>
<evidence type="ECO:0000313" key="3">
    <source>
        <dbReference type="EMBL" id="RLW08401.1"/>
    </source>
</evidence>
<feature type="region of interest" description="Disordered" evidence="1">
    <location>
        <begin position="145"/>
        <end position="206"/>
    </location>
</feature>